<dbReference type="InterPro" id="IPR013783">
    <property type="entry name" value="Ig-like_fold"/>
</dbReference>
<dbReference type="GO" id="GO:0005737">
    <property type="term" value="C:cytoplasm"/>
    <property type="evidence" value="ECO:0007669"/>
    <property type="project" value="TreeGrafter"/>
</dbReference>
<dbReference type="InterPro" id="IPR003961">
    <property type="entry name" value="FN3_dom"/>
</dbReference>
<evidence type="ECO:0000256" key="1">
    <source>
        <dbReference type="SAM" id="MobiDB-lite"/>
    </source>
</evidence>
<dbReference type="PROSITE" id="PS50853">
    <property type="entry name" value="FN3"/>
    <property type="match status" value="1"/>
</dbReference>
<feature type="region of interest" description="Disordered" evidence="1">
    <location>
        <begin position="44"/>
        <end position="213"/>
    </location>
</feature>
<dbReference type="SUPFAM" id="SSF49265">
    <property type="entry name" value="Fibronectin type III"/>
    <property type="match status" value="1"/>
</dbReference>
<reference evidence="4 5" key="1">
    <citation type="submission" date="2019-08" db="EMBL/GenBank/DDBJ databases">
        <title>In-depth cultivation of the pig gut microbiome towards novel bacterial diversity and tailored functional studies.</title>
        <authorList>
            <person name="Wylensek D."/>
            <person name="Hitch T.C.A."/>
            <person name="Clavel T."/>
        </authorList>
    </citation>
    <scope>NUCLEOTIDE SEQUENCE [LARGE SCALE GENOMIC DNA]</scope>
    <source>
        <strain evidence="4 5">Oil+RF-744-WCA-WT-11</strain>
    </source>
</reference>
<feature type="chain" id="PRO_5026994466" description="Fibronectin type-III domain-containing protein" evidence="2">
    <location>
        <begin position="35"/>
        <end position="936"/>
    </location>
</feature>
<protein>
    <recommendedName>
        <fullName evidence="3">Fibronectin type-III domain-containing protein</fullName>
    </recommendedName>
</protein>
<dbReference type="PANTHER" id="PTHR46333">
    <property type="entry name" value="CYTOKINESIS PROTEIN 3"/>
    <property type="match status" value="1"/>
</dbReference>
<dbReference type="Gene3D" id="2.60.40.10">
    <property type="entry name" value="Immunoglobulins"/>
    <property type="match status" value="1"/>
</dbReference>
<evidence type="ECO:0000259" key="3">
    <source>
        <dbReference type="PROSITE" id="PS50853"/>
    </source>
</evidence>
<keyword evidence="2" id="KW-0732">Signal</keyword>
<dbReference type="InterPro" id="IPR002931">
    <property type="entry name" value="Transglutaminase-like"/>
</dbReference>
<accession>A0A6L5X623</accession>
<dbReference type="InterPro" id="IPR038765">
    <property type="entry name" value="Papain-like_cys_pep_sf"/>
</dbReference>
<comment type="caution">
    <text evidence="4">The sequence shown here is derived from an EMBL/GenBank/DDBJ whole genome shotgun (WGS) entry which is preliminary data.</text>
</comment>
<feature type="compositionally biased region" description="Polar residues" evidence="1">
    <location>
        <begin position="181"/>
        <end position="194"/>
    </location>
</feature>
<dbReference type="PANTHER" id="PTHR46333:SF2">
    <property type="entry name" value="CYTOKINESIS PROTEIN 3"/>
    <property type="match status" value="1"/>
</dbReference>
<keyword evidence="5" id="KW-1185">Reference proteome</keyword>
<evidence type="ECO:0000313" key="5">
    <source>
        <dbReference type="Proteomes" id="UP000481852"/>
    </source>
</evidence>
<feature type="compositionally biased region" description="Acidic residues" evidence="1">
    <location>
        <begin position="158"/>
        <end position="177"/>
    </location>
</feature>
<organism evidence="4 5">
    <name type="scientific">Porcincola intestinalis</name>
    <dbReference type="NCBI Taxonomy" id="2606632"/>
    <lineage>
        <taxon>Bacteria</taxon>
        <taxon>Bacillati</taxon>
        <taxon>Bacillota</taxon>
        <taxon>Clostridia</taxon>
        <taxon>Lachnospirales</taxon>
        <taxon>Lachnospiraceae</taxon>
        <taxon>Porcincola</taxon>
    </lineage>
</organism>
<dbReference type="SUPFAM" id="SSF54001">
    <property type="entry name" value="Cysteine proteinases"/>
    <property type="match status" value="1"/>
</dbReference>
<gene>
    <name evidence="4" type="ORF">FYJ35_07750</name>
</gene>
<dbReference type="RefSeq" id="WP_154525280.1">
    <property type="nucleotide sequence ID" value="NZ_VULZ01000007.1"/>
</dbReference>
<dbReference type="InterPro" id="IPR052557">
    <property type="entry name" value="CAP/Cytokinesis_protein"/>
</dbReference>
<proteinExistence type="predicted"/>
<evidence type="ECO:0000256" key="2">
    <source>
        <dbReference type="SAM" id="SignalP"/>
    </source>
</evidence>
<name>A0A6L5X623_9FIRM</name>
<dbReference type="EMBL" id="VULZ01000007">
    <property type="protein sequence ID" value="MSS14937.1"/>
    <property type="molecule type" value="Genomic_DNA"/>
</dbReference>
<dbReference type="Proteomes" id="UP000481852">
    <property type="component" value="Unassembled WGS sequence"/>
</dbReference>
<dbReference type="AlphaFoldDB" id="A0A6L5X623"/>
<sequence>MSDRWNRNLRKVSAILLALTMGMTALPNALPAYAAGEAIVSTEAAGNEESAPETVGGNPGAAPNAGDGSPVKAEDRTEASQEMSDGLPVTAEDRTEASQETSDGLPETAGDSSQETGDDSPGTADGEASGRANESVVGEDDQSGLVIEDGTDGVSDIVSEETPDDGLITEETEETETSSEGQPVTMTETAQIQDPLSAPGQIVQTQTGSSSLRRVRRTLRSALSGSSYAFSSQLGANAKAIYDSKVEWYATEHHTGEWSCKFGEGVYQFRGVVTKNSNLSGISYDKTDPDTKNAFETCKEQMTADMQAAADAFKHDHPEVFWIRSPKTYSFTILSVPGTEQTGDDGKTRGVFQIVSATYKPVETFAGAGSLISSYQAGVQAAVAKVREMADSWNTEGAETGSAAYQALLVRAADEYLCSRLFYDHSALNTAVSVSAAENSGSQSVACNDAYRIYTSAAAFLGGTDHLTGAVCEGYAKAFKVLCDQLGVPAVCVSGLSDKSRTGSGHMWNLAQIGGVWYLVDVTWDDSDRAGAQASSRRYLLVSNYTNNTLLTSRQASGNFSGSTITTTFSYPAASDTCYETAHQGTTIEGTDCAKAGRESGTCTVCGKNVDRTIPVLGHDFKETSWKAATCTQKGSVKETCRRCGQTRITELPALGHDFQEKTVAATCTAKGRRSVVCTRCGTVKSEQEIPALGHSFKETSRKAATCTQKGSITETCSRCGEIKTTELPVLGHDFHEKTVAATCTAKGRRSVICSWCGAVKSEQEIPALGHSFKETSRKAATCTQKGSVTETCSRCGQTKVTELPALGHVYTAQVVEPTTSRGGYTLHTCIRCGGTWQDQYTAKLLKKTNLRNVSAVSKGKFRVTFKKNGKYTRYQIQYAGRKDFTGAKTRTVKNKKKTASATIRAGRRKTYYVRIRAVSGKRVGAWSRVLKVRTK</sequence>
<evidence type="ECO:0000313" key="4">
    <source>
        <dbReference type="EMBL" id="MSS14937.1"/>
    </source>
</evidence>
<feature type="domain" description="Fibronectin type-III" evidence="3">
    <location>
        <begin position="847"/>
        <end position="936"/>
    </location>
</feature>
<dbReference type="SMART" id="SM00460">
    <property type="entry name" value="TGc"/>
    <property type="match status" value="1"/>
</dbReference>
<dbReference type="InterPro" id="IPR036116">
    <property type="entry name" value="FN3_sf"/>
</dbReference>
<dbReference type="CDD" id="cd00063">
    <property type="entry name" value="FN3"/>
    <property type="match status" value="1"/>
</dbReference>
<feature type="signal peptide" evidence="2">
    <location>
        <begin position="1"/>
        <end position="34"/>
    </location>
</feature>
<dbReference type="Gene3D" id="3.10.620.30">
    <property type="match status" value="1"/>
</dbReference>